<dbReference type="InterPro" id="IPR000871">
    <property type="entry name" value="Beta-lactam_class-A"/>
</dbReference>
<dbReference type="InterPro" id="IPR023650">
    <property type="entry name" value="Beta-lactam_class-A_AS"/>
</dbReference>
<evidence type="ECO:0000256" key="2">
    <source>
        <dbReference type="ARBA" id="ARBA00012865"/>
    </source>
</evidence>
<dbReference type="InParanoid" id="A0A543AW05"/>
<dbReference type="OrthoDB" id="9784149at2"/>
<dbReference type="Pfam" id="PF13354">
    <property type="entry name" value="Beta-lactamase2"/>
    <property type="match status" value="1"/>
</dbReference>
<gene>
    <name evidence="8" type="ORF">FB566_2267</name>
</gene>
<feature type="domain" description="Beta-lactamase class A catalytic" evidence="7">
    <location>
        <begin position="54"/>
        <end position="268"/>
    </location>
</feature>
<dbReference type="PROSITE" id="PS00146">
    <property type="entry name" value="BETA_LACTAMASE_A"/>
    <property type="match status" value="1"/>
</dbReference>
<evidence type="ECO:0000256" key="6">
    <source>
        <dbReference type="SAM" id="SignalP"/>
    </source>
</evidence>
<accession>A0A543AW05</accession>
<evidence type="ECO:0000313" key="9">
    <source>
        <dbReference type="Proteomes" id="UP000317043"/>
    </source>
</evidence>
<name>A0A543AW05_9ACTN</name>
<comment type="similarity">
    <text evidence="1 5">Belongs to the class-A beta-lactamase family.</text>
</comment>
<protein>
    <recommendedName>
        <fullName evidence="2 5">Beta-lactamase</fullName>
        <ecNumber evidence="2 5">3.5.2.6</ecNumber>
    </recommendedName>
</protein>
<dbReference type="GO" id="GO:0008800">
    <property type="term" value="F:beta-lactamase activity"/>
    <property type="evidence" value="ECO:0007669"/>
    <property type="project" value="UniProtKB-UniRule"/>
</dbReference>
<dbReference type="EMBL" id="VFOW01000001">
    <property type="protein sequence ID" value="TQL76731.1"/>
    <property type="molecule type" value="Genomic_DNA"/>
</dbReference>
<keyword evidence="4 5" id="KW-0046">Antibiotic resistance</keyword>
<dbReference type="InterPro" id="IPR012338">
    <property type="entry name" value="Beta-lactam/transpept-like"/>
</dbReference>
<dbReference type="PANTHER" id="PTHR35333">
    <property type="entry name" value="BETA-LACTAMASE"/>
    <property type="match status" value="1"/>
</dbReference>
<keyword evidence="9" id="KW-1185">Reference proteome</keyword>
<dbReference type="AlphaFoldDB" id="A0A543AW05"/>
<dbReference type="PROSITE" id="PS51257">
    <property type="entry name" value="PROKAR_LIPOPROTEIN"/>
    <property type="match status" value="1"/>
</dbReference>
<organism evidence="8 9">
    <name type="scientific">Stackebrandtia endophytica</name>
    <dbReference type="NCBI Taxonomy" id="1496996"/>
    <lineage>
        <taxon>Bacteria</taxon>
        <taxon>Bacillati</taxon>
        <taxon>Actinomycetota</taxon>
        <taxon>Actinomycetes</taxon>
        <taxon>Glycomycetales</taxon>
        <taxon>Glycomycetaceae</taxon>
        <taxon>Stackebrandtia</taxon>
    </lineage>
</organism>
<dbReference type="InterPro" id="IPR045155">
    <property type="entry name" value="Beta-lactam_cat"/>
</dbReference>
<dbReference type="Gene3D" id="3.40.710.10">
    <property type="entry name" value="DD-peptidase/beta-lactamase superfamily"/>
    <property type="match status" value="1"/>
</dbReference>
<feature type="signal peptide" evidence="6">
    <location>
        <begin position="1"/>
        <end position="23"/>
    </location>
</feature>
<sequence>MIRSRLRWTVPVVALLLTSCATASEAEPDPPMPHPADISAEIADLEAQYGAVVGVYALDTATGQEIAYRADDRFAYASTIKALAAAAVLHRPDTYLDELLTYTADDLVPHSPVTERHVDTGMTLGEVVDAAIRESDNTAGNLLFQRLGGPEGLRAALRDIGDDTTTPTRWEPDLNGFEPGDDRDTSTAAALATSLLRYATEVLDEEDRTTLITAMLGVRTGDGTIRAGVSAGWQVADKTGTGDHGTRNDIALLWSDEGADPVVLAVLTRSVDPDGEPSDSLVAESTAIAMAALKG</sequence>
<dbReference type="PRINTS" id="PR00118">
    <property type="entry name" value="BLACTAMASEA"/>
</dbReference>
<keyword evidence="3 5" id="KW-0378">Hydrolase</keyword>
<dbReference type="EC" id="3.5.2.6" evidence="2 5"/>
<dbReference type="RefSeq" id="WP_142038564.1">
    <property type="nucleotide sequence ID" value="NZ_JBHTGS010000001.1"/>
</dbReference>
<keyword evidence="6" id="KW-0732">Signal</keyword>
<evidence type="ECO:0000313" key="8">
    <source>
        <dbReference type="EMBL" id="TQL76731.1"/>
    </source>
</evidence>
<feature type="chain" id="PRO_5039138552" description="Beta-lactamase" evidence="6">
    <location>
        <begin position="24"/>
        <end position="295"/>
    </location>
</feature>
<dbReference type="PANTHER" id="PTHR35333:SF3">
    <property type="entry name" value="BETA-LACTAMASE-TYPE TRANSPEPTIDASE FOLD CONTAINING PROTEIN"/>
    <property type="match status" value="1"/>
</dbReference>
<reference evidence="8 9" key="1">
    <citation type="submission" date="2019-06" db="EMBL/GenBank/DDBJ databases">
        <title>Sequencing the genomes of 1000 actinobacteria strains.</title>
        <authorList>
            <person name="Klenk H.-P."/>
        </authorList>
    </citation>
    <scope>NUCLEOTIDE SEQUENCE [LARGE SCALE GENOMIC DNA]</scope>
    <source>
        <strain evidence="8 9">DSM 45928</strain>
    </source>
</reference>
<evidence type="ECO:0000259" key="7">
    <source>
        <dbReference type="Pfam" id="PF13354"/>
    </source>
</evidence>
<comment type="catalytic activity">
    <reaction evidence="5">
        <text>a beta-lactam + H2O = a substituted beta-amino acid</text>
        <dbReference type="Rhea" id="RHEA:20401"/>
        <dbReference type="ChEBI" id="CHEBI:15377"/>
        <dbReference type="ChEBI" id="CHEBI:35627"/>
        <dbReference type="ChEBI" id="CHEBI:140347"/>
        <dbReference type="EC" id="3.5.2.6"/>
    </reaction>
</comment>
<dbReference type="GO" id="GO:0046677">
    <property type="term" value="P:response to antibiotic"/>
    <property type="evidence" value="ECO:0007669"/>
    <property type="project" value="UniProtKB-UniRule"/>
</dbReference>
<evidence type="ECO:0000256" key="4">
    <source>
        <dbReference type="ARBA" id="ARBA00023251"/>
    </source>
</evidence>
<dbReference type="SUPFAM" id="SSF56601">
    <property type="entry name" value="beta-lactamase/transpeptidase-like"/>
    <property type="match status" value="1"/>
</dbReference>
<evidence type="ECO:0000256" key="5">
    <source>
        <dbReference type="RuleBase" id="RU361140"/>
    </source>
</evidence>
<evidence type="ECO:0000256" key="1">
    <source>
        <dbReference type="ARBA" id="ARBA00009009"/>
    </source>
</evidence>
<proteinExistence type="inferred from homology"/>
<evidence type="ECO:0000256" key="3">
    <source>
        <dbReference type="ARBA" id="ARBA00022801"/>
    </source>
</evidence>
<dbReference type="Proteomes" id="UP000317043">
    <property type="component" value="Unassembled WGS sequence"/>
</dbReference>
<comment type="caution">
    <text evidence="8">The sequence shown here is derived from an EMBL/GenBank/DDBJ whole genome shotgun (WGS) entry which is preliminary data.</text>
</comment>
<dbReference type="GO" id="GO:0030655">
    <property type="term" value="P:beta-lactam antibiotic catabolic process"/>
    <property type="evidence" value="ECO:0007669"/>
    <property type="project" value="InterPro"/>
</dbReference>
<dbReference type="NCBIfam" id="NF033103">
    <property type="entry name" value="bla_class_A"/>
    <property type="match status" value="1"/>
</dbReference>